<feature type="transmembrane region" description="Helical" evidence="1">
    <location>
        <begin position="38"/>
        <end position="58"/>
    </location>
</feature>
<proteinExistence type="predicted"/>
<name>A0A2P2MU59_RHIMU</name>
<reference evidence="2" key="1">
    <citation type="submission" date="2018-02" db="EMBL/GenBank/DDBJ databases">
        <title>Rhizophora mucronata_Transcriptome.</title>
        <authorList>
            <person name="Meera S.P."/>
            <person name="Sreeshan A."/>
            <person name="Augustine A."/>
        </authorList>
    </citation>
    <scope>NUCLEOTIDE SEQUENCE</scope>
    <source>
        <tissue evidence="2">Leaf</tissue>
    </source>
</reference>
<sequence>MYKNMDDVCGLSFGYALNLLEYYGFEEMPQACPVGVTIQNTMIVTIPTIILMILGYLLSAEFVKGA</sequence>
<accession>A0A2P2MU59</accession>
<evidence type="ECO:0000256" key="1">
    <source>
        <dbReference type="SAM" id="Phobius"/>
    </source>
</evidence>
<evidence type="ECO:0000313" key="2">
    <source>
        <dbReference type="EMBL" id="MBX33757.1"/>
    </source>
</evidence>
<keyword evidence="1" id="KW-1133">Transmembrane helix</keyword>
<keyword evidence="1" id="KW-0472">Membrane</keyword>
<dbReference type="EMBL" id="GGEC01053272">
    <property type="protein sequence ID" value="MBX33756.1"/>
    <property type="molecule type" value="Transcribed_RNA"/>
</dbReference>
<protein>
    <submittedName>
        <fullName evidence="2">Uncharacterized protein</fullName>
    </submittedName>
</protein>
<keyword evidence="1" id="KW-0812">Transmembrane</keyword>
<dbReference type="AlphaFoldDB" id="A0A2P2MU59"/>
<organism evidence="2">
    <name type="scientific">Rhizophora mucronata</name>
    <name type="common">Asiatic mangrove</name>
    <dbReference type="NCBI Taxonomy" id="61149"/>
    <lineage>
        <taxon>Eukaryota</taxon>
        <taxon>Viridiplantae</taxon>
        <taxon>Streptophyta</taxon>
        <taxon>Embryophyta</taxon>
        <taxon>Tracheophyta</taxon>
        <taxon>Spermatophyta</taxon>
        <taxon>Magnoliopsida</taxon>
        <taxon>eudicotyledons</taxon>
        <taxon>Gunneridae</taxon>
        <taxon>Pentapetalae</taxon>
        <taxon>rosids</taxon>
        <taxon>fabids</taxon>
        <taxon>Malpighiales</taxon>
        <taxon>Rhizophoraceae</taxon>
        <taxon>Rhizophora</taxon>
    </lineage>
</organism>
<dbReference type="EMBL" id="GGEC01053273">
    <property type="protein sequence ID" value="MBX33757.1"/>
    <property type="molecule type" value="Transcribed_RNA"/>
</dbReference>